<dbReference type="InterPro" id="IPR000182">
    <property type="entry name" value="GNAT_dom"/>
</dbReference>
<dbReference type="InterPro" id="IPR016181">
    <property type="entry name" value="Acyl_CoA_acyltransferase"/>
</dbReference>
<gene>
    <name evidence="4" type="ORF">Dsi01nite_067530</name>
</gene>
<dbReference type="Pfam" id="PF00583">
    <property type="entry name" value="Acetyltransf_1"/>
    <property type="match status" value="1"/>
</dbReference>
<keyword evidence="1" id="KW-0808">Transferase</keyword>
<evidence type="ECO:0000313" key="5">
    <source>
        <dbReference type="Proteomes" id="UP000660611"/>
    </source>
</evidence>
<dbReference type="CDD" id="cd04301">
    <property type="entry name" value="NAT_SF"/>
    <property type="match status" value="1"/>
</dbReference>
<keyword evidence="2" id="KW-0012">Acyltransferase</keyword>
<reference evidence="4" key="1">
    <citation type="submission" date="2021-01" db="EMBL/GenBank/DDBJ databases">
        <title>Whole genome shotgun sequence of Dactylosporangium siamense NBRC 106093.</title>
        <authorList>
            <person name="Komaki H."/>
            <person name="Tamura T."/>
        </authorList>
    </citation>
    <scope>NUCLEOTIDE SEQUENCE</scope>
    <source>
        <strain evidence="4">NBRC 106093</strain>
    </source>
</reference>
<evidence type="ECO:0000256" key="2">
    <source>
        <dbReference type="ARBA" id="ARBA00023315"/>
    </source>
</evidence>
<dbReference type="Gene3D" id="3.40.630.30">
    <property type="match status" value="1"/>
</dbReference>
<organism evidence="4 5">
    <name type="scientific">Dactylosporangium siamense</name>
    <dbReference type="NCBI Taxonomy" id="685454"/>
    <lineage>
        <taxon>Bacteria</taxon>
        <taxon>Bacillati</taxon>
        <taxon>Actinomycetota</taxon>
        <taxon>Actinomycetes</taxon>
        <taxon>Micromonosporales</taxon>
        <taxon>Micromonosporaceae</taxon>
        <taxon>Dactylosporangium</taxon>
    </lineage>
</organism>
<evidence type="ECO:0000313" key="4">
    <source>
        <dbReference type="EMBL" id="GIG48712.1"/>
    </source>
</evidence>
<proteinExistence type="predicted"/>
<dbReference type="SUPFAM" id="SSF55729">
    <property type="entry name" value="Acyl-CoA N-acyltransferases (Nat)"/>
    <property type="match status" value="1"/>
</dbReference>
<evidence type="ECO:0000256" key="1">
    <source>
        <dbReference type="ARBA" id="ARBA00022679"/>
    </source>
</evidence>
<dbReference type="PROSITE" id="PS51186">
    <property type="entry name" value="GNAT"/>
    <property type="match status" value="1"/>
</dbReference>
<dbReference type="InterPro" id="IPR050832">
    <property type="entry name" value="Bact_Acetyltransf"/>
</dbReference>
<dbReference type="AlphaFoldDB" id="A0A919PR54"/>
<keyword evidence="5" id="KW-1185">Reference proteome</keyword>
<dbReference type="EMBL" id="BONQ01000107">
    <property type="protein sequence ID" value="GIG48712.1"/>
    <property type="molecule type" value="Genomic_DNA"/>
</dbReference>
<comment type="caution">
    <text evidence="4">The sequence shown here is derived from an EMBL/GenBank/DDBJ whole genome shotgun (WGS) entry which is preliminary data.</text>
</comment>
<dbReference type="PANTHER" id="PTHR43877:SF1">
    <property type="entry name" value="ACETYLTRANSFERASE"/>
    <property type="match status" value="1"/>
</dbReference>
<name>A0A919PR54_9ACTN</name>
<dbReference type="Proteomes" id="UP000660611">
    <property type="component" value="Unassembled WGS sequence"/>
</dbReference>
<feature type="domain" description="N-acetyltransferase" evidence="3">
    <location>
        <begin position="1"/>
        <end position="171"/>
    </location>
</feature>
<sequence length="171" mass="19035">MIIRLAGDGDVDAIAALHADSWRRHYRGAYADAYLDGDLEQDRRTVWKARFAERAATATIVAEDGGAVVGFVHVVLDDDERWGSLVDNLHVTSGRRHAGIGTALHAAAVDAVVERARDQRLYLWVLEQNAAAQRFYRSRGGVYVETVRVGGDPARLAGAPNKWRMVWERLR</sequence>
<dbReference type="RefSeq" id="WP_203850406.1">
    <property type="nucleotide sequence ID" value="NZ_BAAAVW010000023.1"/>
</dbReference>
<protein>
    <submittedName>
        <fullName evidence="4">N-acetyltransferase</fullName>
    </submittedName>
</protein>
<evidence type="ECO:0000259" key="3">
    <source>
        <dbReference type="PROSITE" id="PS51186"/>
    </source>
</evidence>
<dbReference type="GO" id="GO:0016747">
    <property type="term" value="F:acyltransferase activity, transferring groups other than amino-acyl groups"/>
    <property type="evidence" value="ECO:0007669"/>
    <property type="project" value="InterPro"/>
</dbReference>
<dbReference type="PANTHER" id="PTHR43877">
    <property type="entry name" value="AMINOALKYLPHOSPHONATE N-ACETYLTRANSFERASE-RELATED-RELATED"/>
    <property type="match status" value="1"/>
</dbReference>
<accession>A0A919PR54</accession>